<dbReference type="AlphaFoldDB" id="A0AAD7XGY5"/>
<evidence type="ECO:0000313" key="1">
    <source>
        <dbReference type="EMBL" id="KAJ8598918.1"/>
    </source>
</evidence>
<organism evidence="1 2">
    <name type="scientific">Chrysophaeum taylorii</name>
    <dbReference type="NCBI Taxonomy" id="2483200"/>
    <lineage>
        <taxon>Eukaryota</taxon>
        <taxon>Sar</taxon>
        <taxon>Stramenopiles</taxon>
        <taxon>Ochrophyta</taxon>
        <taxon>Pelagophyceae</taxon>
        <taxon>Pelagomonadales</taxon>
        <taxon>Pelagomonadaceae</taxon>
        <taxon>Chrysophaeum</taxon>
    </lineage>
</organism>
<evidence type="ECO:0000313" key="2">
    <source>
        <dbReference type="Proteomes" id="UP001230188"/>
    </source>
</evidence>
<comment type="caution">
    <text evidence="1">The sequence shown here is derived from an EMBL/GenBank/DDBJ whole genome shotgun (WGS) entry which is preliminary data.</text>
</comment>
<protein>
    <submittedName>
        <fullName evidence="1">Uncharacterized protein</fullName>
    </submittedName>
</protein>
<reference evidence="1" key="1">
    <citation type="submission" date="2023-01" db="EMBL/GenBank/DDBJ databases">
        <title>Metagenome sequencing of chrysophaentin producing Chrysophaeum taylorii.</title>
        <authorList>
            <person name="Davison J."/>
            <person name="Bewley C."/>
        </authorList>
    </citation>
    <scope>NUCLEOTIDE SEQUENCE</scope>
    <source>
        <strain evidence="1">NIES-1699</strain>
    </source>
</reference>
<dbReference type="EMBL" id="JAQMWT010000615">
    <property type="protein sequence ID" value="KAJ8598918.1"/>
    <property type="molecule type" value="Genomic_DNA"/>
</dbReference>
<accession>A0AAD7XGY5</accession>
<gene>
    <name evidence="1" type="ORF">CTAYLR_009838</name>
</gene>
<proteinExistence type="predicted"/>
<dbReference type="Proteomes" id="UP001230188">
    <property type="component" value="Unassembled WGS sequence"/>
</dbReference>
<keyword evidence="2" id="KW-1185">Reference proteome</keyword>
<sequence length="289" mass="31398">MDSSVDDTDLSSLTICGAYICCISSCNCNFPSCIGWRCKCNCLCFELFSQCGCIAPYTCCSRQRQVFCVDQRCAFPCTDAVPYACSFLPFCLCFPRFACCPTLATLMPEDAEPSKLNVDPAHLTVCIALMCIVQSIYCKIPDCIGCAGFDTCCCLHVEYYRKVTCETIVCIKSHGHCFCCDSRCAIPCDEDIAPVACTLCPFWLVYPMSNAGCCVKFSGLGHRPMPYPTMAVAVVLEEGHVAIPVGEDHGRGHSEKAPVADHAQELISAQPVAAKPPSAPPMELMETKV</sequence>
<name>A0AAD7XGY5_9STRA</name>